<evidence type="ECO:0000313" key="1">
    <source>
        <dbReference type="EMBL" id="EHL30842.1"/>
    </source>
</evidence>
<organism evidence="1 2">
    <name type="scientific">Legionella drancourtii LLAP12</name>
    <dbReference type="NCBI Taxonomy" id="658187"/>
    <lineage>
        <taxon>Bacteria</taxon>
        <taxon>Pseudomonadati</taxon>
        <taxon>Pseudomonadota</taxon>
        <taxon>Gammaproteobacteria</taxon>
        <taxon>Legionellales</taxon>
        <taxon>Legionellaceae</taxon>
        <taxon>Legionella</taxon>
    </lineage>
</organism>
<dbReference type="STRING" id="658187.LDG_6987"/>
<evidence type="ECO:0000313" key="2">
    <source>
        <dbReference type="Proteomes" id="UP000002770"/>
    </source>
</evidence>
<sequence>MAVLYVLMEERLLERVYGQKLNNKPTLNRCYTNDILFNIT</sequence>
<dbReference type="AlphaFoldDB" id="G9EP07"/>
<dbReference type="InParanoid" id="G9EP07"/>
<reference evidence="1 2" key="1">
    <citation type="journal article" date="2011" name="BMC Genomics">
        <title>Insight into cross-talk between intra-amoebal pathogens.</title>
        <authorList>
            <person name="Gimenez G."/>
            <person name="Bertelli C."/>
            <person name="Moliner C."/>
            <person name="Robert C."/>
            <person name="Raoult D."/>
            <person name="Fournier P.E."/>
            <person name="Greub G."/>
        </authorList>
    </citation>
    <scope>NUCLEOTIDE SEQUENCE [LARGE SCALE GENOMIC DNA]</scope>
    <source>
        <strain evidence="1 2">LLAP12</strain>
    </source>
</reference>
<proteinExistence type="predicted"/>
<gene>
    <name evidence="1" type="ORF">LDG_6987</name>
</gene>
<name>G9EP07_9GAMM</name>
<protein>
    <submittedName>
        <fullName evidence="1">Uncharacterized protein</fullName>
    </submittedName>
</protein>
<dbReference type="HOGENOM" id="CLU_3291759_0_0_6"/>
<accession>G9EP07</accession>
<dbReference type="EMBL" id="JH413822">
    <property type="protein sequence ID" value="EHL30842.1"/>
    <property type="molecule type" value="Genomic_DNA"/>
</dbReference>
<dbReference type="Proteomes" id="UP000002770">
    <property type="component" value="Unassembled WGS sequence"/>
</dbReference>
<keyword evidence="2" id="KW-1185">Reference proteome</keyword>